<dbReference type="InterPro" id="IPR000045">
    <property type="entry name" value="Prepilin_IV_endopep_pep"/>
</dbReference>
<proteinExistence type="predicted"/>
<gene>
    <name evidence="2" type="ORF">C3E79_06085</name>
</gene>
<evidence type="ECO:0000313" key="2">
    <source>
        <dbReference type="EMBL" id="AWB84100.1"/>
    </source>
</evidence>
<dbReference type="KEGG" id="clia:C3E79_06085"/>
<dbReference type="EMBL" id="CP026948">
    <property type="protein sequence ID" value="AWB84100.1"/>
    <property type="molecule type" value="Genomic_DNA"/>
</dbReference>
<feature type="domain" description="Prepilin type IV endopeptidase peptidase" evidence="1">
    <location>
        <begin position="7"/>
        <end position="98"/>
    </location>
</feature>
<dbReference type="AlphaFoldDB" id="A0A2S0WEC9"/>
<dbReference type="GO" id="GO:0016020">
    <property type="term" value="C:membrane"/>
    <property type="evidence" value="ECO:0007669"/>
    <property type="project" value="InterPro"/>
</dbReference>
<keyword evidence="3" id="KW-1185">Reference proteome</keyword>
<dbReference type="Proteomes" id="UP000244754">
    <property type="component" value="Chromosome"/>
</dbReference>
<accession>A0A2S0WEC9</accession>
<dbReference type="Gene3D" id="1.20.120.1220">
    <property type="match status" value="1"/>
</dbReference>
<evidence type="ECO:0000259" key="1">
    <source>
        <dbReference type="Pfam" id="PF01478"/>
    </source>
</evidence>
<dbReference type="GO" id="GO:0004190">
    <property type="term" value="F:aspartic-type endopeptidase activity"/>
    <property type="evidence" value="ECO:0007669"/>
    <property type="project" value="InterPro"/>
</dbReference>
<dbReference type="RefSeq" id="WP_108404109.1">
    <property type="nucleotide sequence ID" value="NZ_CP026948.1"/>
</dbReference>
<organism evidence="2 3">
    <name type="scientific">Corynebacterium liangguodongii</name>
    <dbReference type="NCBI Taxonomy" id="2079535"/>
    <lineage>
        <taxon>Bacteria</taxon>
        <taxon>Bacillati</taxon>
        <taxon>Actinomycetota</taxon>
        <taxon>Actinomycetes</taxon>
        <taxon>Mycobacteriales</taxon>
        <taxon>Corynebacteriaceae</taxon>
        <taxon>Corynebacterium</taxon>
    </lineage>
</organism>
<name>A0A2S0WEC9_9CORY</name>
<evidence type="ECO:0000313" key="3">
    <source>
        <dbReference type="Proteomes" id="UP000244754"/>
    </source>
</evidence>
<protein>
    <submittedName>
        <fullName evidence="2">Prepilin peptidase</fullName>
    </submittedName>
</protein>
<dbReference type="Pfam" id="PF01478">
    <property type="entry name" value="Peptidase_A24"/>
    <property type="match status" value="1"/>
</dbReference>
<sequence>MILGGVALVLTVALIYYDLRYYRLPDWVTLPAAAAAAVACVAHPAGLVGFAWPAAYLVPAGGIGGGDIKLAVPLGVACALAAGLIGVLLAAAAASAISLVAALAARKDRVAHGPAMLAAAWVVVLYGTWQP</sequence>
<reference evidence="3" key="1">
    <citation type="submission" date="2018-01" db="EMBL/GenBank/DDBJ databases">
        <authorList>
            <person name="Li J."/>
        </authorList>
    </citation>
    <scope>NUCLEOTIDE SEQUENCE [LARGE SCALE GENOMIC DNA]</scope>
    <source>
        <strain evidence="3">2184</strain>
    </source>
</reference>